<gene>
    <name evidence="6" type="primary">CYP707A3</name>
    <name evidence="6" type="ORF">CFP56_004533</name>
</gene>
<keyword evidence="2 4" id="KW-0479">Metal-binding</keyword>
<dbReference type="InterPro" id="IPR002401">
    <property type="entry name" value="Cyt_P450_E_grp-I"/>
</dbReference>
<dbReference type="Pfam" id="PF00067">
    <property type="entry name" value="p450"/>
    <property type="match status" value="1"/>
</dbReference>
<dbReference type="GO" id="GO:0016125">
    <property type="term" value="P:sterol metabolic process"/>
    <property type="evidence" value="ECO:0007669"/>
    <property type="project" value="TreeGrafter"/>
</dbReference>
<organism evidence="6 7">
    <name type="scientific">Quercus suber</name>
    <name type="common">Cork oak</name>
    <dbReference type="NCBI Taxonomy" id="58331"/>
    <lineage>
        <taxon>Eukaryota</taxon>
        <taxon>Viridiplantae</taxon>
        <taxon>Streptophyta</taxon>
        <taxon>Embryophyta</taxon>
        <taxon>Tracheophyta</taxon>
        <taxon>Spermatophyta</taxon>
        <taxon>Magnoliopsida</taxon>
        <taxon>eudicotyledons</taxon>
        <taxon>Gunneridae</taxon>
        <taxon>Pentapetalae</taxon>
        <taxon>rosids</taxon>
        <taxon>fabids</taxon>
        <taxon>Fagales</taxon>
        <taxon>Fagaceae</taxon>
        <taxon>Quercus</taxon>
    </lineage>
</organism>
<evidence type="ECO:0000313" key="7">
    <source>
        <dbReference type="Proteomes" id="UP000237347"/>
    </source>
</evidence>
<dbReference type="SUPFAM" id="SSF48264">
    <property type="entry name" value="Cytochrome P450"/>
    <property type="match status" value="2"/>
</dbReference>
<keyword evidence="4" id="KW-0349">Heme</keyword>
<dbReference type="GO" id="GO:0005506">
    <property type="term" value="F:iron ion binding"/>
    <property type="evidence" value="ECO:0007669"/>
    <property type="project" value="InterPro"/>
</dbReference>
<reference evidence="6 7" key="1">
    <citation type="journal article" date="2018" name="Sci. Data">
        <title>The draft genome sequence of cork oak.</title>
        <authorList>
            <person name="Ramos A.M."/>
            <person name="Usie A."/>
            <person name="Barbosa P."/>
            <person name="Barros P.M."/>
            <person name="Capote T."/>
            <person name="Chaves I."/>
            <person name="Simoes F."/>
            <person name="Abreu I."/>
            <person name="Carrasquinho I."/>
            <person name="Faro C."/>
            <person name="Guimaraes J.B."/>
            <person name="Mendonca D."/>
            <person name="Nobrega F."/>
            <person name="Rodrigues L."/>
            <person name="Saibo N.J.M."/>
            <person name="Varela M.C."/>
            <person name="Egas C."/>
            <person name="Matos J."/>
            <person name="Miguel C.M."/>
            <person name="Oliveira M.M."/>
            <person name="Ricardo C.P."/>
            <person name="Goncalves S."/>
        </authorList>
    </citation>
    <scope>NUCLEOTIDE SEQUENCE [LARGE SCALE GENOMIC DNA]</scope>
    <source>
        <strain evidence="7">cv. HL8</strain>
    </source>
</reference>
<dbReference type="GO" id="GO:0016705">
    <property type="term" value="F:oxidoreductase activity, acting on paired donors, with incorporation or reduction of molecular oxygen"/>
    <property type="evidence" value="ECO:0007669"/>
    <property type="project" value="InterPro"/>
</dbReference>
<dbReference type="PANTHER" id="PTHR24286:SF28">
    <property type="entry name" value="ABSCISIC ACID 8'-HYDROXYLASE 3-LIKE"/>
    <property type="match status" value="1"/>
</dbReference>
<evidence type="ECO:0000256" key="1">
    <source>
        <dbReference type="ARBA" id="ARBA00010617"/>
    </source>
</evidence>
<sequence>MDSSMLQTVVLLSTFVLSAFFLLKSQASPKEMEQIPGSMGWPIVGESFSFLSDFSSPSGVYNFMKKRQQRYGKVFKTSVMGKQVLGPTSLLQTTGEMHKRLRRLIAEPLSLDGLKNYFQFINMLAIQTLDQWPGRTVFVLEEASTFTLKVIGNMIMSLEPIGEEQEKFRANFKLISSSFASLPFKIPGTAFYRGIQARDRINAADGGGDDENKLTDTQLKDNILTLLVAALDIEFNLYGGYAEEHRQIQANRKDGEYLTWSELNKMPFTAKVISETLRRATILPWFSRKAAQDFEIDGYNIKKGWSVNLDVVSIHHDPEVFPDPQKFDPSRFDEPLKPFSFLVFGSRPRMCPGINLAKLEISIFIHYLVRRYKWRALEKDDSVQPTLVRMPKNNAPVDVRAFSFLLAEITGFAKRNGANPRFHGLAYCKQVLGPTSLLQTTGELHKRLRRLIAEPLSLDGLKNYFQFINMLAIQTLDQWPGRTVFVLEEASTFTLKVIGNMIMSLDPIGEEQEKFRANFRLISSSFASLPFRIPGTAFYRGIQARDRMYAMLDSIISKRRNGEGFQQDFLRVPNNET</sequence>
<dbReference type="AlphaFoldDB" id="A0AAW0LD06"/>
<dbReference type="InterPro" id="IPR001128">
    <property type="entry name" value="Cyt_P450"/>
</dbReference>
<comment type="similarity">
    <text evidence="1">Belongs to the cytochrome P450 family.</text>
</comment>
<dbReference type="EMBL" id="PKMF04000124">
    <property type="protein sequence ID" value="KAK7848681.1"/>
    <property type="molecule type" value="Genomic_DNA"/>
</dbReference>
<evidence type="ECO:0000256" key="5">
    <source>
        <dbReference type="SAM" id="SignalP"/>
    </source>
</evidence>
<comment type="cofactor">
    <cofactor evidence="4">
        <name>heme</name>
        <dbReference type="ChEBI" id="CHEBI:30413"/>
    </cofactor>
</comment>
<keyword evidence="7" id="KW-1185">Reference proteome</keyword>
<keyword evidence="3 4" id="KW-0408">Iron</keyword>
<accession>A0AAW0LD06</accession>
<feature type="binding site" description="axial binding residue" evidence="4">
    <location>
        <position position="351"/>
    </location>
    <ligand>
        <name>heme</name>
        <dbReference type="ChEBI" id="CHEBI:30413"/>
    </ligand>
    <ligandPart>
        <name>Fe</name>
        <dbReference type="ChEBI" id="CHEBI:18248"/>
    </ligandPart>
</feature>
<dbReference type="Gene3D" id="1.10.630.10">
    <property type="entry name" value="Cytochrome P450"/>
    <property type="match status" value="3"/>
</dbReference>
<evidence type="ECO:0000256" key="3">
    <source>
        <dbReference type="ARBA" id="ARBA00023004"/>
    </source>
</evidence>
<dbReference type="GO" id="GO:0010268">
    <property type="term" value="P:brassinosteroid homeostasis"/>
    <property type="evidence" value="ECO:0007669"/>
    <property type="project" value="TreeGrafter"/>
</dbReference>
<feature type="signal peptide" evidence="5">
    <location>
        <begin position="1"/>
        <end position="27"/>
    </location>
</feature>
<dbReference type="GO" id="GO:0004497">
    <property type="term" value="F:monooxygenase activity"/>
    <property type="evidence" value="ECO:0007669"/>
    <property type="project" value="InterPro"/>
</dbReference>
<evidence type="ECO:0000313" key="6">
    <source>
        <dbReference type="EMBL" id="KAK7848681.1"/>
    </source>
</evidence>
<evidence type="ECO:0000256" key="4">
    <source>
        <dbReference type="PIRSR" id="PIRSR602401-1"/>
    </source>
</evidence>
<evidence type="ECO:0000256" key="2">
    <source>
        <dbReference type="ARBA" id="ARBA00022723"/>
    </source>
</evidence>
<dbReference type="Proteomes" id="UP000237347">
    <property type="component" value="Unassembled WGS sequence"/>
</dbReference>
<dbReference type="InterPro" id="IPR036396">
    <property type="entry name" value="Cyt_P450_sf"/>
</dbReference>
<proteinExistence type="inferred from homology"/>
<dbReference type="GO" id="GO:0016132">
    <property type="term" value="P:brassinosteroid biosynthetic process"/>
    <property type="evidence" value="ECO:0007669"/>
    <property type="project" value="TreeGrafter"/>
</dbReference>
<protein>
    <submittedName>
        <fullName evidence="6">Abscisic acid 8'-hydroxylase 3</fullName>
    </submittedName>
</protein>
<dbReference type="GO" id="GO:0020037">
    <property type="term" value="F:heme binding"/>
    <property type="evidence" value="ECO:0007669"/>
    <property type="project" value="InterPro"/>
</dbReference>
<name>A0AAW0LD06_QUESU</name>
<comment type="caution">
    <text evidence="6">The sequence shown here is derived from an EMBL/GenBank/DDBJ whole genome shotgun (WGS) entry which is preliminary data.</text>
</comment>
<feature type="chain" id="PRO_5043508447" evidence="5">
    <location>
        <begin position="28"/>
        <end position="577"/>
    </location>
</feature>
<dbReference type="PANTHER" id="PTHR24286">
    <property type="entry name" value="CYTOCHROME P450 26"/>
    <property type="match status" value="1"/>
</dbReference>
<dbReference type="PRINTS" id="PR00463">
    <property type="entry name" value="EP450I"/>
</dbReference>
<keyword evidence="5" id="KW-0732">Signal</keyword>